<feature type="domain" description="Glycoside hydrolase family 5" evidence="8">
    <location>
        <begin position="141"/>
        <end position="337"/>
    </location>
</feature>
<evidence type="ECO:0000259" key="9">
    <source>
        <dbReference type="Pfam" id="PF02018"/>
    </source>
</evidence>
<evidence type="ECO:0000313" key="12">
    <source>
        <dbReference type="Proteomes" id="UP000051276"/>
    </source>
</evidence>
<dbReference type="Pfam" id="PF00150">
    <property type="entry name" value="Cellulase"/>
    <property type="match status" value="1"/>
</dbReference>
<comment type="caution">
    <text evidence="11">The sequence shown here is derived from an EMBL/GenBank/DDBJ whole genome shotgun (WGS) entry which is preliminary data.</text>
</comment>
<accession>A0A0T5Z7T6</accession>
<evidence type="ECO:0000256" key="2">
    <source>
        <dbReference type="ARBA" id="ARBA00022801"/>
    </source>
</evidence>
<dbReference type="SUPFAM" id="SSF51445">
    <property type="entry name" value="(Trans)glycosidases"/>
    <property type="match status" value="1"/>
</dbReference>
<dbReference type="PANTHER" id="PTHR31297:SF41">
    <property type="entry name" value="ENDOGLUCANASE, PUTATIVE (AFU_ORTHOLOGUE AFUA_5G01830)-RELATED"/>
    <property type="match status" value="1"/>
</dbReference>
<dbReference type="InterPro" id="IPR008979">
    <property type="entry name" value="Galactose-bd-like_sf"/>
</dbReference>
<dbReference type="Proteomes" id="UP000051276">
    <property type="component" value="Unassembled WGS sequence"/>
</dbReference>
<evidence type="ECO:0000313" key="10">
    <source>
        <dbReference type="EMBL" id="KRT56139.1"/>
    </source>
</evidence>
<evidence type="ECO:0000256" key="3">
    <source>
        <dbReference type="ARBA" id="ARBA00023001"/>
    </source>
</evidence>
<evidence type="ECO:0000256" key="7">
    <source>
        <dbReference type="RuleBase" id="RU361153"/>
    </source>
</evidence>
<keyword evidence="5 7" id="KW-0326">Glycosidase</keyword>
<dbReference type="GO" id="GO:0005576">
    <property type="term" value="C:extracellular region"/>
    <property type="evidence" value="ECO:0007669"/>
    <property type="project" value="TreeGrafter"/>
</dbReference>
<gene>
    <name evidence="10" type="ORF">Ga0074115_13218</name>
    <name evidence="11" type="ORF">Ga0076813_14266</name>
</gene>
<dbReference type="AlphaFoldDB" id="A0A0T5Z7T6"/>
<keyword evidence="3" id="KW-0136">Cellulose degradation</keyword>
<dbReference type="Pfam" id="PF02018">
    <property type="entry name" value="CBM_4_9"/>
    <property type="match status" value="1"/>
</dbReference>
<dbReference type="GO" id="GO:0030245">
    <property type="term" value="P:cellulose catabolic process"/>
    <property type="evidence" value="ECO:0007669"/>
    <property type="project" value="UniProtKB-KW"/>
</dbReference>
<dbReference type="GO" id="GO:0009986">
    <property type="term" value="C:cell surface"/>
    <property type="evidence" value="ECO:0007669"/>
    <property type="project" value="TreeGrafter"/>
</dbReference>
<evidence type="ECO:0000256" key="5">
    <source>
        <dbReference type="ARBA" id="ARBA00023295"/>
    </source>
</evidence>
<dbReference type="SUPFAM" id="SSF49785">
    <property type="entry name" value="Galactose-binding domain-like"/>
    <property type="match status" value="1"/>
</dbReference>
<evidence type="ECO:0000256" key="4">
    <source>
        <dbReference type="ARBA" id="ARBA00023277"/>
    </source>
</evidence>
<dbReference type="PANTHER" id="PTHR31297">
    <property type="entry name" value="GLUCAN ENDO-1,6-BETA-GLUCOSIDASE B"/>
    <property type="match status" value="1"/>
</dbReference>
<reference evidence="12 13" key="1">
    <citation type="submission" date="2015-11" db="EMBL/GenBank/DDBJ databases">
        <title>The genome of Candidatus Endoriftia persephone in Ridgeia piscesae and population structure of the North Eastern Pacific vestimentiferan symbionts.</title>
        <authorList>
            <person name="Perez M."/>
            <person name="Juniper K.S."/>
        </authorList>
    </citation>
    <scope>NUCLEOTIDE SEQUENCE [LARGE SCALE GENOMIC DNA]</scope>
    <source>
        <strain evidence="11">Ind10</strain>
        <strain evidence="10">Ind11</strain>
    </source>
</reference>
<proteinExistence type="inferred from homology"/>
<dbReference type="GO" id="GO:0008422">
    <property type="term" value="F:beta-glucosidase activity"/>
    <property type="evidence" value="ECO:0007669"/>
    <property type="project" value="TreeGrafter"/>
</dbReference>
<protein>
    <submittedName>
        <fullName evidence="11">Carbohydrate binding domain-containing protein</fullName>
    </submittedName>
    <submittedName>
        <fullName evidence="10">Carbohydrate binding domain/Cellulase (Glycosyl hydrolase family 5)</fullName>
    </submittedName>
</protein>
<dbReference type="STRING" id="54398.Ga0074115_13218"/>
<evidence type="ECO:0000313" key="11">
    <source>
        <dbReference type="EMBL" id="KRT58829.1"/>
    </source>
</evidence>
<comment type="similarity">
    <text evidence="1 7">Belongs to the glycosyl hydrolase 5 (cellulase A) family.</text>
</comment>
<evidence type="ECO:0000256" key="6">
    <source>
        <dbReference type="ARBA" id="ARBA00023326"/>
    </source>
</evidence>
<dbReference type="EMBL" id="LDXT01000065">
    <property type="protein sequence ID" value="KRT56139.1"/>
    <property type="molecule type" value="Genomic_DNA"/>
</dbReference>
<dbReference type="InterPro" id="IPR017853">
    <property type="entry name" value="GH"/>
</dbReference>
<sequence length="362" mass="41234">MVPGVTYDVSAWVRLADPAVFDISNSAHVDDYKFRLNIKQSDNRGTQYIAIDDSSFEDPNDWVRLFGQFKYQPNGTVNSLTFYVHGPAPGIDILVDDVAIYGPVDYQTTPHTTADFVRAAGRQLVVGADATPIRLMGVNFNAYGEEDEAAESVYNSNNYDAADYRRVAEMGLTVVRLDLWWKLFEDENNPYTYKQEGWDWLNKNIVWAREAGVRLILDMHGLHGGFQGPGYDGDFWSNSDYMARTKALWGEIASRYKDETVIAAYDLFNEPAPPTQAELTDYTQQLVDTVRGVESNHLLIVEMNYGDEEGTPFLIDDPAGNVMYDFHQYNPWRYSATLGLPLRLWGLWHPLPFRRRLLPALQ</sequence>
<dbReference type="Proteomes" id="UP000051634">
    <property type="component" value="Unassembled WGS sequence"/>
</dbReference>
<evidence type="ECO:0000259" key="8">
    <source>
        <dbReference type="Pfam" id="PF00150"/>
    </source>
</evidence>
<dbReference type="InterPro" id="IPR003305">
    <property type="entry name" value="CenC_carb-bd"/>
</dbReference>
<keyword evidence="13" id="KW-1185">Reference proteome</keyword>
<name>A0A0T5Z7T6_9GAMM</name>
<keyword evidence="6" id="KW-0624">Polysaccharide degradation</keyword>
<keyword evidence="2 7" id="KW-0378">Hydrolase</keyword>
<dbReference type="InterPro" id="IPR001547">
    <property type="entry name" value="Glyco_hydro_5"/>
</dbReference>
<dbReference type="OrthoDB" id="9800955at2"/>
<evidence type="ECO:0000256" key="1">
    <source>
        <dbReference type="ARBA" id="ARBA00005641"/>
    </source>
</evidence>
<dbReference type="EMBL" id="LMXI01000268">
    <property type="protein sequence ID" value="KRT58829.1"/>
    <property type="molecule type" value="Genomic_DNA"/>
</dbReference>
<dbReference type="Gene3D" id="2.60.120.260">
    <property type="entry name" value="Galactose-binding domain-like"/>
    <property type="match status" value="1"/>
</dbReference>
<keyword evidence="4" id="KW-0119">Carbohydrate metabolism</keyword>
<organism evidence="11 12">
    <name type="scientific">endosymbiont of Ridgeia piscesae</name>
    <dbReference type="NCBI Taxonomy" id="54398"/>
    <lineage>
        <taxon>Bacteria</taxon>
        <taxon>Pseudomonadati</taxon>
        <taxon>Pseudomonadota</taxon>
        <taxon>Gammaproteobacteria</taxon>
        <taxon>sulfur-oxidizing symbionts</taxon>
    </lineage>
</organism>
<dbReference type="Gene3D" id="3.20.20.80">
    <property type="entry name" value="Glycosidases"/>
    <property type="match status" value="1"/>
</dbReference>
<dbReference type="InterPro" id="IPR050386">
    <property type="entry name" value="Glycosyl_hydrolase_5"/>
</dbReference>
<evidence type="ECO:0000313" key="13">
    <source>
        <dbReference type="Proteomes" id="UP000051634"/>
    </source>
</evidence>
<feature type="domain" description="CBM-cenC" evidence="9">
    <location>
        <begin position="2"/>
        <end position="89"/>
    </location>
</feature>